<gene>
    <name evidence="1" type="ORF">M9H77_10359</name>
</gene>
<keyword evidence="2" id="KW-1185">Reference proteome</keyword>
<dbReference type="Proteomes" id="UP001060085">
    <property type="component" value="Linkage Group LG02"/>
</dbReference>
<protein>
    <submittedName>
        <fullName evidence="1">Uncharacterized protein</fullName>
    </submittedName>
</protein>
<evidence type="ECO:0000313" key="2">
    <source>
        <dbReference type="Proteomes" id="UP001060085"/>
    </source>
</evidence>
<proteinExistence type="predicted"/>
<name>A0ACC0C3J9_CATRO</name>
<evidence type="ECO:0000313" key="1">
    <source>
        <dbReference type="EMBL" id="KAI5679409.1"/>
    </source>
</evidence>
<reference evidence="2" key="1">
    <citation type="journal article" date="2023" name="Nat. Plants">
        <title>Single-cell RNA sequencing provides a high-resolution roadmap for understanding the multicellular compartmentation of specialized metabolism.</title>
        <authorList>
            <person name="Sun S."/>
            <person name="Shen X."/>
            <person name="Li Y."/>
            <person name="Li Y."/>
            <person name="Wang S."/>
            <person name="Li R."/>
            <person name="Zhang H."/>
            <person name="Shen G."/>
            <person name="Guo B."/>
            <person name="Wei J."/>
            <person name="Xu J."/>
            <person name="St-Pierre B."/>
            <person name="Chen S."/>
            <person name="Sun C."/>
        </authorList>
    </citation>
    <scope>NUCLEOTIDE SEQUENCE [LARGE SCALE GENOMIC DNA]</scope>
</reference>
<comment type="caution">
    <text evidence="1">The sequence shown here is derived from an EMBL/GenBank/DDBJ whole genome shotgun (WGS) entry which is preliminary data.</text>
</comment>
<dbReference type="EMBL" id="CM044702">
    <property type="protein sequence ID" value="KAI5679409.1"/>
    <property type="molecule type" value="Genomic_DNA"/>
</dbReference>
<accession>A0ACC0C3J9</accession>
<sequence length="422" mass="47515">MDMDNPFFWSRPSVRPTTFRGIPVYSPEPQVHPRNQPATGKMFSSSNTPKVVQIPVHFVNSEPSSRSASALKIQKVFRGFLVRKSMKRIIEIKKDVDEIERRISVNDTVELIRRNEKEKLKMNEMLMALLFKLDSIRGIDLGVRVCRRSVIKKVIALQERIDSIVPVTDQGEIQISGGQNLESTGSAGENLVEDGDQINESSAANFEQIISSDAGGQNLESTGSAGENLVEDGDQIKESPAVNFENGPQESSESKDRVQFEPSEVVTDSANPVADNAEEDRRAEETIDGNSEVNEFGANSEMKVEEEDHSMEDEVDSENMVEEEEIMETNSNEGDEVSEKPAGEEMEEGEEGGGRTDDNKRNRELLEKMMEDNEKMMNLMSQLCERNEKQMKMLNSLTQRVEQLEKAFVCHILRRKKGRHSP</sequence>
<organism evidence="1 2">
    <name type="scientific">Catharanthus roseus</name>
    <name type="common">Madagascar periwinkle</name>
    <name type="synonym">Vinca rosea</name>
    <dbReference type="NCBI Taxonomy" id="4058"/>
    <lineage>
        <taxon>Eukaryota</taxon>
        <taxon>Viridiplantae</taxon>
        <taxon>Streptophyta</taxon>
        <taxon>Embryophyta</taxon>
        <taxon>Tracheophyta</taxon>
        <taxon>Spermatophyta</taxon>
        <taxon>Magnoliopsida</taxon>
        <taxon>eudicotyledons</taxon>
        <taxon>Gunneridae</taxon>
        <taxon>Pentapetalae</taxon>
        <taxon>asterids</taxon>
        <taxon>lamiids</taxon>
        <taxon>Gentianales</taxon>
        <taxon>Apocynaceae</taxon>
        <taxon>Rauvolfioideae</taxon>
        <taxon>Vinceae</taxon>
        <taxon>Catharanthinae</taxon>
        <taxon>Catharanthus</taxon>
    </lineage>
</organism>